<evidence type="ECO:0000256" key="4">
    <source>
        <dbReference type="PIRSR" id="PIRSR005902-1"/>
    </source>
</evidence>
<gene>
    <name evidence="5" type="ORF">T630_4012</name>
</gene>
<feature type="binding site" evidence="4">
    <location>
        <position position="88"/>
    </location>
    <ligand>
        <name>a divalent metal cation</name>
        <dbReference type="ChEBI" id="CHEBI:60240"/>
        <label>1</label>
    </ligand>
</feature>
<feature type="binding site" evidence="4">
    <location>
        <position position="11"/>
    </location>
    <ligand>
        <name>a divalent metal cation</name>
        <dbReference type="ChEBI" id="CHEBI:60240"/>
        <label>1</label>
    </ligand>
</feature>
<dbReference type="PANTHER" id="PTHR46317">
    <property type="entry name" value="HYDROLASE OF PHP SUPERFAMILY-RELATED PROTEIN"/>
    <property type="match status" value="1"/>
</dbReference>
<dbReference type="Pfam" id="PF01026">
    <property type="entry name" value="TatD_DNase"/>
    <property type="match status" value="1"/>
</dbReference>
<proteinExistence type="inferred from homology"/>
<evidence type="ECO:0000256" key="3">
    <source>
        <dbReference type="ARBA" id="ARBA00022801"/>
    </source>
</evidence>
<evidence type="ECO:0000313" key="6">
    <source>
        <dbReference type="Proteomes" id="UP000036122"/>
    </source>
</evidence>
<dbReference type="InterPro" id="IPR049677">
    <property type="entry name" value="QatD"/>
</dbReference>
<dbReference type="Proteomes" id="UP000036122">
    <property type="component" value="Unassembled WGS sequence"/>
</dbReference>
<comment type="similarity">
    <text evidence="1">Belongs to the metallo-dependent hydrolases superfamily. TatD-type hydrolase family.</text>
</comment>
<dbReference type="NCBIfam" id="NF041926">
    <property type="entry name" value="QatD"/>
    <property type="match status" value="1"/>
</dbReference>
<dbReference type="InterPro" id="IPR018228">
    <property type="entry name" value="DNase_TatD-rel_CS"/>
</dbReference>
<dbReference type="PANTHER" id="PTHR46317:SF1">
    <property type="entry name" value="HYDROLASE, TATD FAMILY"/>
    <property type="match status" value="1"/>
</dbReference>
<evidence type="ECO:0000256" key="1">
    <source>
        <dbReference type="ARBA" id="ARBA00009275"/>
    </source>
</evidence>
<organism evidence="5 6">
    <name type="scientific">Acinetobacter baumannii MRSN 3527</name>
    <dbReference type="NCBI Taxonomy" id="1409923"/>
    <lineage>
        <taxon>Bacteria</taxon>
        <taxon>Pseudomonadati</taxon>
        <taxon>Pseudomonadota</taxon>
        <taxon>Gammaproteobacteria</taxon>
        <taxon>Moraxellales</taxon>
        <taxon>Moraxellaceae</taxon>
        <taxon>Acinetobacter</taxon>
        <taxon>Acinetobacter calcoaceticus/baumannii complex</taxon>
    </lineage>
</organism>
<keyword evidence="2 4" id="KW-0479">Metal-binding</keyword>
<name>A0A0J0ZMG9_ACIBA</name>
<dbReference type="RefSeq" id="WP_000640182.1">
    <property type="nucleotide sequence ID" value="NZ_JPHZ01000039.1"/>
</dbReference>
<dbReference type="PROSITE" id="PS01091">
    <property type="entry name" value="TATD_3"/>
    <property type="match status" value="1"/>
</dbReference>
<dbReference type="InterPro" id="IPR032466">
    <property type="entry name" value="Metal_Hydrolase"/>
</dbReference>
<reference evidence="5 6" key="1">
    <citation type="submission" date="2014-07" db="EMBL/GenBank/DDBJ databases">
        <authorList>
            <person name="Harkins D.M."/>
            <person name="Lesho E."/>
            <person name="Waterman P.E."/>
            <person name="Chan A."/>
            <person name="Fouts D.E."/>
        </authorList>
    </citation>
    <scope>NUCLEOTIDE SEQUENCE [LARGE SCALE GENOMIC DNA]</scope>
    <source>
        <strain evidence="5 6">MRSN 3527</strain>
    </source>
</reference>
<protein>
    <submittedName>
        <fullName evidence="5">Hydrolase, TatD family</fullName>
    </submittedName>
</protein>
<sequence>MIYPYIDFHCHLDLYDDPHAVAKACGDSKSYILSVTTTPKAWFGTDKLTSHSKRIKTALGLHPQLAHERYEELELFDSLVNQTRYIGEIGLDGSPSFRNHAEIQKKIFSHILKKTNSGSAKILTIHSLRAINPVIELLNENFDNGIPVLHWFTGNLSELREALKAGCWFSINERMLKTEKGRQLVKHIPKNMILTETDGPFIVKSGTPLLPGQVQAVINELADIWGVNPNEATAQIYENFKYLLTNK</sequence>
<feature type="binding site" evidence="4">
    <location>
        <position position="126"/>
    </location>
    <ligand>
        <name>a divalent metal cation</name>
        <dbReference type="ChEBI" id="CHEBI:60240"/>
        <label>2</label>
    </ligand>
</feature>
<dbReference type="InterPro" id="IPR001130">
    <property type="entry name" value="TatD-like"/>
</dbReference>
<feature type="binding site" evidence="4">
    <location>
        <position position="9"/>
    </location>
    <ligand>
        <name>a divalent metal cation</name>
        <dbReference type="ChEBI" id="CHEBI:60240"/>
        <label>1</label>
    </ligand>
</feature>
<dbReference type="CDD" id="cd01310">
    <property type="entry name" value="TatD_DNAse"/>
    <property type="match status" value="1"/>
</dbReference>
<evidence type="ECO:0000313" key="5">
    <source>
        <dbReference type="EMBL" id="KLT83556.1"/>
    </source>
</evidence>
<evidence type="ECO:0000256" key="2">
    <source>
        <dbReference type="ARBA" id="ARBA00022723"/>
    </source>
</evidence>
<feature type="binding site" evidence="4">
    <location>
        <position position="198"/>
    </location>
    <ligand>
        <name>a divalent metal cation</name>
        <dbReference type="ChEBI" id="CHEBI:60240"/>
        <label>1</label>
    </ligand>
</feature>
<keyword evidence="3 5" id="KW-0378">Hydrolase</keyword>
<comment type="caution">
    <text evidence="5">The sequence shown here is derived from an EMBL/GenBank/DDBJ whole genome shotgun (WGS) entry which is preliminary data.</text>
</comment>
<dbReference type="Gene3D" id="3.20.20.140">
    <property type="entry name" value="Metal-dependent hydrolases"/>
    <property type="match status" value="1"/>
</dbReference>
<dbReference type="GO" id="GO:0046872">
    <property type="term" value="F:metal ion binding"/>
    <property type="evidence" value="ECO:0007669"/>
    <property type="project" value="UniProtKB-KW"/>
</dbReference>
<dbReference type="AlphaFoldDB" id="A0A0J0ZMG9"/>
<dbReference type="PIRSF" id="PIRSF005902">
    <property type="entry name" value="DNase_TatD"/>
    <property type="match status" value="1"/>
</dbReference>
<accession>A0A0J0ZMG9</accession>
<dbReference type="SUPFAM" id="SSF51556">
    <property type="entry name" value="Metallo-dependent hydrolases"/>
    <property type="match status" value="1"/>
</dbReference>
<feature type="binding site" evidence="4">
    <location>
        <position position="150"/>
    </location>
    <ligand>
        <name>a divalent metal cation</name>
        <dbReference type="ChEBI" id="CHEBI:60240"/>
        <label>2</label>
    </ligand>
</feature>
<dbReference type="PATRIC" id="fig|1409923.3.peg.1495"/>
<dbReference type="GO" id="GO:0016788">
    <property type="term" value="F:hydrolase activity, acting on ester bonds"/>
    <property type="evidence" value="ECO:0007669"/>
    <property type="project" value="InterPro"/>
</dbReference>
<dbReference type="EMBL" id="JPHZ01000039">
    <property type="protein sequence ID" value="KLT83556.1"/>
    <property type="molecule type" value="Genomic_DNA"/>
</dbReference>